<dbReference type="Proteomes" id="UP001165960">
    <property type="component" value="Unassembled WGS sequence"/>
</dbReference>
<name>A0ACC2TLA7_9FUNG</name>
<gene>
    <name evidence="1" type="ORF">DSO57_1036615</name>
</gene>
<organism evidence="1 2">
    <name type="scientific">Entomophthora muscae</name>
    <dbReference type="NCBI Taxonomy" id="34485"/>
    <lineage>
        <taxon>Eukaryota</taxon>
        <taxon>Fungi</taxon>
        <taxon>Fungi incertae sedis</taxon>
        <taxon>Zoopagomycota</taxon>
        <taxon>Entomophthoromycotina</taxon>
        <taxon>Entomophthoromycetes</taxon>
        <taxon>Entomophthorales</taxon>
        <taxon>Entomophthoraceae</taxon>
        <taxon>Entomophthora</taxon>
    </lineage>
</organism>
<comment type="caution">
    <text evidence="1">The sequence shown here is derived from an EMBL/GenBank/DDBJ whole genome shotgun (WGS) entry which is preliminary data.</text>
</comment>
<evidence type="ECO:0000313" key="1">
    <source>
        <dbReference type="EMBL" id="KAJ9075389.1"/>
    </source>
</evidence>
<protein>
    <submittedName>
        <fullName evidence="1">Uncharacterized protein</fullName>
    </submittedName>
</protein>
<proteinExistence type="predicted"/>
<reference evidence="1" key="1">
    <citation type="submission" date="2022-04" db="EMBL/GenBank/DDBJ databases">
        <title>Genome of the entomopathogenic fungus Entomophthora muscae.</title>
        <authorList>
            <person name="Elya C."/>
            <person name="Lovett B.R."/>
            <person name="Lee E."/>
            <person name="Macias A.M."/>
            <person name="Hajek A.E."/>
            <person name="De Bivort B.L."/>
            <person name="Kasson M.T."/>
            <person name="De Fine Licht H.H."/>
            <person name="Stajich J.E."/>
        </authorList>
    </citation>
    <scope>NUCLEOTIDE SEQUENCE</scope>
    <source>
        <strain evidence="1">Berkeley</strain>
    </source>
</reference>
<evidence type="ECO:0000313" key="2">
    <source>
        <dbReference type="Proteomes" id="UP001165960"/>
    </source>
</evidence>
<accession>A0ACC2TLA7</accession>
<sequence length="192" mass="20881">MAQGPLEGTIESTSPVIVMYITPNIYVEVDSYAATDSCMDSWAVGLEVGLKGGAVRNIPDINQILTKGKCWKRMKNAQFNRDFPSLIGEKINLTEEKTELEKRWNNLSSGQAPTSTLRQHPASRQRASHLPAYLSPPQPVACQPPTAIQGPSAPRLPPQAPVGCQPPTWVPGPTSQPIKISPQPQPIKKVPD</sequence>
<dbReference type="EMBL" id="QTSX02002487">
    <property type="protein sequence ID" value="KAJ9075389.1"/>
    <property type="molecule type" value="Genomic_DNA"/>
</dbReference>
<keyword evidence="2" id="KW-1185">Reference proteome</keyword>